<dbReference type="RefSeq" id="XP_017989672.1">
    <property type="nucleotide sequence ID" value="XM_018134056.1"/>
</dbReference>
<name>A0A0X8HVV1_9SACH</name>
<gene>
    <name evidence="5" type="ORF">AW171_hschr84727</name>
</gene>
<dbReference type="InterPro" id="IPR034627">
    <property type="entry name" value="Irc6"/>
</dbReference>
<dbReference type="GeneID" id="28726037"/>
<dbReference type="GO" id="GO:0030674">
    <property type="term" value="F:protein-macromolecule adaptor activity"/>
    <property type="evidence" value="ECO:0007669"/>
    <property type="project" value="TreeGrafter"/>
</dbReference>
<evidence type="ECO:0000256" key="3">
    <source>
        <dbReference type="ARBA" id="ARBA00015902"/>
    </source>
</evidence>
<accession>A0A0X8HVV1</accession>
<comment type="similarity">
    <text evidence="2">Belongs to the IRC6 family.</text>
</comment>
<dbReference type="AlphaFoldDB" id="A0A0X8HVV1"/>
<evidence type="ECO:0000256" key="4">
    <source>
        <dbReference type="ARBA" id="ARBA00022447"/>
    </source>
</evidence>
<dbReference type="PANTHER" id="PTHR28043:SF1">
    <property type="entry name" value="INCREASED RECOMBINATION CENTERS PROTEIN 6"/>
    <property type="match status" value="1"/>
</dbReference>
<keyword evidence="6" id="KW-1185">Reference proteome</keyword>
<dbReference type="Proteomes" id="UP000243052">
    <property type="component" value="Chromosome viii"/>
</dbReference>
<dbReference type="GO" id="GO:0016192">
    <property type="term" value="P:vesicle-mediated transport"/>
    <property type="evidence" value="ECO:0007669"/>
    <property type="project" value="InterPro"/>
</dbReference>
<organism evidence="5 6">
    <name type="scientific">Eremothecium sinecaudum</name>
    <dbReference type="NCBI Taxonomy" id="45286"/>
    <lineage>
        <taxon>Eukaryota</taxon>
        <taxon>Fungi</taxon>
        <taxon>Dikarya</taxon>
        <taxon>Ascomycota</taxon>
        <taxon>Saccharomycotina</taxon>
        <taxon>Saccharomycetes</taxon>
        <taxon>Saccharomycetales</taxon>
        <taxon>Saccharomycetaceae</taxon>
        <taxon>Eremothecium</taxon>
    </lineage>
</organism>
<dbReference type="PANTHER" id="PTHR28043">
    <property type="entry name" value="INCREASED RECOMBINATION CENTERS PROTEIN 6"/>
    <property type="match status" value="1"/>
</dbReference>
<protein>
    <recommendedName>
        <fullName evidence="3">Increased recombination centers protein 6</fullName>
    </recommendedName>
</protein>
<dbReference type="EMBL" id="CP014248">
    <property type="protein sequence ID" value="AMD22676.1"/>
    <property type="molecule type" value="Genomic_DNA"/>
</dbReference>
<evidence type="ECO:0000256" key="2">
    <source>
        <dbReference type="ARBA" id="ARBA00007973"/>
    </source>
</evidence>
<evidence type="ECO:0000256" key="1">
    <source>
        <dbReference type="ARBA" id="ARBA00002976"/>
    </source>
</evidence>
<keyword evidence="4" id="KW-0160">Chromosomal rearrangement</keyword>
<dbReference type="OrthoDB" id="10261384at2759"/>
<sequence length="241" mass="27088">MSLSSVNRNKLLILSPEDSQLCDDVVKYLFGDVTDTTNSIIRNKVWETKYYSVSLDIYLGDFVSLKNWCDEFMADECAELRDALAGIVLLVDDLSNLELFAAMVDSAKFKDGKLLVVCNIGSDTLTEDDVERQNANMLGTGITFLNWHNEGKNSFGEAIGRSQLKELFDVHQWDTHDFQLKKVSSSDTADQSKFDPASMGNIVTQLKQARERYLEITDAKDAEEYANGLAWDITEKLVGNE</sequence>
<proteinExistence type="inferred from homology"/>
<evidence type="ECO:0000313" key="6">
    <source>
        <dbReference type="Proteomes" id="UP000243052"/>
    </source>
</evidence>
<comment type="function">
    <text evidence="1">Involved in gross chromosomal rearrangements (GCRs) and telomere healing.</text>
</comment>
<evidence type="ECO:0000313" key="5">
    <source>
        <dbReference type="EMBL" id="AMD22676.1"/>
    </source>
</evidence>
<dbReference type="Gene3D" id="3.40.50.11960">
    <property type="match status" value="1"/>
</dbReference>
<reference evidence="5 6" key="1">
    <citation type="submission" date="2016-01" db="EMBL/GenBank/DDBJ databases">
        <title>Genome sequence of the yeast Holleya sinecauda.</title>
        <authorList>
            <person name="Dietrich F.S."/>
        </authorList>
    </citation>
    <scope>NUCLEOTIDE SEQUENCE [LARGE SCALE GENOMIC DNA]</scope>
    <source>
        <strain evidence="5 6">ATCC 58844</strain>
    </source>
</reference>
<dbReference type="STRING" id="45286.A0A0X8HVV1"/>